<feature type="non-terminal residue" evidence="1">
    <location>
        <position position="83"/>
    </location>
</feature>
<name>A0ACB6Z214_THEGA</name>
<reference evidence="1" key="2">
    <citation type="journal article" date="2020" name="Nat. Commun.">
        <title>Large-scale genome sequencing of mycorrhizal fungi provides insights into the early evolution of symbiotic traits.</title>
        <authorList>
            <person name="Miyauchi S."/>
            <person name="Kiss E."/>
            <person name="Kuo A."/>
            <person name="Drula E."/>
            <person name="Kohler A."/>
            <person name="Sanchez-Garcia M."/>
            <person name="Morin E."/>
            <person name="Andreopoulos B."/>
            <person name="Barry K.W."/>
            <person name="Bonito G."/>
            <person name="Buee M."/>
            <person name="Carver A."/>
            <person name="Chen C."/>
            <person name="Cichocki N."/>
            <person name="Clum A."/>
            <person name="Culley D."/>
            <person name="Crous P.W."/>
            <person name="Fauchery L."/>
            <person name="Girlanda M."/>
            <person name="Hayes R.D."/>
            <person name="Keri Z."/>
            <person name="LaButti K."/>
            <person name="Lipzen A."/>
            <person name="Lombard V."/>
            <person name="Magnuson J."/>
            <person name="Maillard F."/>
            <person name="Murat C."/>
            <person name="Nolan M."/>
            <person name="Ohm R.A."/>
            <person name="Pangilinan J."/>
            <person name="Pereira M.F."/>
            <person name="Perotto S."/>
            <person name="Peter M."/>
            <person name="Pfister S."/>
            <person name="Riley R."/>
            <person name="Sitrit Y."/>
            <person name="Stielow J.B."/>
            <person name="Szollosi G."/>
            <person name="Zifcakova L."/>
            <person name="Stursova M."/>
            <person name="Spatafora J.W."/>
            <person name="Tedersoo L."/>
            <person name="Vaario L.M."/>
            <person name="Yamada A."/>
            <person name="Yan M."/>
            <person name="Wang P."/>
            <person name="Xu J."/>
            <person name="Bruns T."/>
            <person name="Baldrian P."/>
            <person name="Vilgalys R."/>
            <person name="Dunand C."/>
            <person name="Henrissat B."/>
            <person name="Grigoriev I.V."/>
            <person name="Hibbett D."/>
            <person name="Nagy L.G."/>
            <person name="Martin F.M."/>
        </authorList>
    </citation>
    <scope>NUCLEOTIDE SEQUENCE</scope>
    <source>
        <strain evidence="1">P2</strain>
    </source>
</reference>
<feature type="non-terminal residue" evidence="1">
    <location>
        <position position="1"/>
    </location>
</feature>
<evidence type="ECO:0000313" key="2">
    <source>
        <dbReference type="Proteomes" id="UP000886501"/>
    </source>
</evidence>
<accession>A0ACB6Z214</accession>
<dbReference type="Proteomes" id="UP000886501">
    <property type="component" value="Unassembled WGS sequence"/>
</dbReference>
<proteinExistence type="predicted"/>
<comment type="caution">
    <text evidence="1">The sequence shown here is derived from an EMBL/GenBank/DDBJ whole genome shotgun (WGS) entry which is preliminary data.</text>
</comment>
<evidence type="ECO:0000313" key="1">
    <source>
        <dbReference type="EMBL" id="KAF9643749.1"/>
    </source>
</evidence>
<reference evidence="1" key="1">
    <citation type="submission" date="2019-10" db="EMBL/GenBank/DDBJ databases">
        <authorList>
            <consortium name="DOE Joint Genome Institute"/>
            <person name="Kuo A."/>
            <person name="Miyauchi S."/>
            <person name="Kiss E."/>
            <person name="Drula E."/>
            <person name="Kohler A."/>
            <person name="Sanchez-Garcia M."/>
            <person name="Andreopoulos B."/>
            <person name="Barry K.W."/>
            <person name="Bonito G."/>
            <person name="Buee M."/>
            <person name="Carver A."/>
            <person name="Chen C."/>
            <person name="Cichocki N."/>
            <person name="Clum A."/>
            <person name="Culley D."/>
            <person name="Crous P.W."/>
            <person name="Fauchery L."/>
            <person name="Girlanda M."/>
            <person name="Hayes R."/>
            <person name="Keri Z."/>
            <person name="Labutti K."/>
            <person name="Lipzen A."/>
            <person name="Lombard V."/>
            <person name="Magnuson J."/>
            <person name="Maillard F."/>
            <person name="Morin E."/>
            <person name="Murat C."/>
            <person name="Nolan M."/>
            <person name="Ohm R."/>
            <person name="Pangilinan J."/>
            <person name="Pereira M."/>
            <person name="Perotto S."/>
            <person name="Peter M."/>
            <person name="Riley R."/>
            <person name="Sitrit Y."/>
            <person name="Stielow B."/>
            <person name="Szollosi G."/>
            <person name="Zifcakova L."/>
            <person name="Stursova M."/>
            <person name="Spatafora J.W."/>
            <person name="Tedersoo L."/>
            <person name="Vaario L.-M."/>
            <person name="Yamada A."/>
            <person name="Yan M."/>
            <person name="Wang P."/>
            <person name="Xu J."/>
            <person name="Bruns T."/>
            <person name="Baldrian P."/>
            <person name="Vilgalys R."/>
            <person name="Henrissat B."/>
            <person name="Grigoriev I.V."/>
            <person name="Hibbett D."/>
            <person name="Nagy L.G."/>
            <person name="Martin F.M."/>
        </authorList>
    </citation>
    <scope>NUCLEOTIDE SEQUENCE</scope>
    <source>
        <strain evidence="1">P2</strain>
    </source>
</reference>
<protein>
    <submittedName>
        <fullName evidence="1">Uncharacterized protein</fullName>
    </submittedName>
</protein>
<gene>
    <name evidence="1" type="ORF">BDM02DRAFT_3077775</name>
</gene>
<organism evidence="1 2">
    <name type="scientific">Thelephora ganbajun</name>
    <name type="common">Ganba fungus</name>
    <dbReference type="NCBI Taxonomy" id="370292"/>
    <lineage>
        <taxon>Eukaryota</taxon>
        <taxon>Fungi</taxon>
        <taxon>Dikarya</taxon>
        <taxon>Basidiomycota</taxon>
        <taxon>Agaricomycotina</taxon>
        <taxon>Agaricomycetes</taxon>
        <taxon>Thelephorales</taxon>
        <taxon>Thelephoraceae</taxon>
        <taxon>Thelephora</taxon>
    </lineage>
</organism>
<dbReference type="EMBL" id="MU118190">
    <property type="protein sequence ID" value="KAF9643749.1"/>
    <property type="molecule type" value="Genomic_DNA"/>
</dbReference>
<sequence>AAALGITGSILLAPISIIGVLGAVGFTSTGVAAGSIAATIQSIVYGGATGGLFSLLQSAGATMVLPSVGTIFAGAASTGAGIA</sequence>
<keyword evidence="2" id="KW-1185">Reference proteome</keyword>